<evidence type="ECO:0000256" key="1">
    <source>
        <dbReference type="ARBA" id="ARBA00004141"/>
    </source>
</evidence>
<evidence type="ECO:0000256" key="5">
    <source>
        <dbReference type="ARBA" id="ARBA00022989"/>
    </source>
</evidence>
<evidence type="ECO:0000259" key="10">
    <source>
        <dbReference type="Pfam" id="PF00909"/>
    </source>
</evidence>
<dbReference type="PANTHER" id="PTHR11730:SF6">
    <property type="entry name" value="AMMONIUM TRANSPORTER"/>
    <property type="match status" value="1"/>
</dbReference>
<name>A0A7S3PAN9_9STRA</name>
<comment type="similarity">
    <text evidence="2 8">Belongs to the ammonia transporter channel (TC 1.A.11.2) family.</text>
</comment>
<feature type="transmembrane region" description="Helical" evidence="8">
    <location>
        <begin position="280"/>
        <end position="306"/>
    </location>
</feature>
<keyword evidence="4 8" id="KW-0812">Transmembrane</keyword>
<dbReference type="EMBL" id="HBIM01018378">
    <property type="protein sequence ID" value="CAE0417163.1"/>
    <property type="molecule type" value="Transcribed_RNA"/>
</dbReference>
<feature type="transmembrane region" description="Helical" evidence="8">
    <location>
        <begin position="155"/>
        <end position="177"/>
    </location>
</feature>
<keyword evidence="3 8" id="KW-0813">Transport</keyword>
<gene>
    <name evidence="11" type="ORF">ACOF00016_LOCUS14100</name>
</gene>
<feature type="transmembrane region" description="Helical" evidence="8">
    <location>
        <begin position="96"/>
        <end position="116"/>
    </location>
</feature>
<feature type="transmembrane region" description="Helical" evidence="8">
    <location>
        <begin position="128"/>
        <end position="148"/>
    </location>
</feature>
<reference evidence="11" key="1">
    <citation type="submission" date="2021-01" db="EMBL/GenBank/DDBJ databases">
        <authorList>
            <person name="Corre E."/>
            <person name="Pelletier E."/>
            <person name="Niang G."/>
            <person name="Scheremetjew M."/>
            <person name="Finn R."/>
            <person name="Kale V."/>
            <person name="Holt S."/>
            <person name="Cochrane G."/>
            <person name="Meng A."/>
            <person name="Brown T."/>
            <person name="Cohen L."/>
        </authorList>
    </citation>
    <scope>NUCLEOTIDE SEQUENCE</scope>
    <source>
        <strain evidence="11">CCMP127</strain>
    </source>
</reference>
<dbReference type="GO" id="GO:0097272">
    <property type="term" value="P:ammonium homeostasis"/>
    <property type="evidence" value="ECO:0007669"/>
    <property type="project" value="TreeGrafter"/>
</dbReference>
<evidence type="ECO:0000256" key="3">
    <source>
        <dbReference type="ARBA" id="ARBA00022448"/>
    </source>
</evidence>
<dbReference type="PROSITE" id="PS01219">
    <property type="entry name" value="AMMONIUM_TRANSP"/>
    <property type="match status" value="1"/>
</dbReference>
<dbReference type="SUPFAM" id="SSF111352">
    <property type="entry name" value="Ammonium transporter"/>
    <property type="match status" value="1"/>
</dbReference>
<dbReference type="PANTHER" id="PTHR11730">
    <property type="entry name" value="AMMONIUM TRANSPORTER"/>
    <property type="match status" value="1"/>
</dbReference>
<evidence type="ECO:0000256" key="8">
    <source>
        <dbReference type="RuleBase" id="RU362002"/>
    </source>
</evidence>
<dbReference type="GO" id="GO:0005886">
    <property type="term" value="C:plasma membrane"/>
    <property type="evidence" value="ECO:0007669"/>
    <property type="project" value="UniProtKB-SubCell"/>
</dbReference>
<feature type="transmembrane region" description="Helical" evidence="8">
    <location>
        <begin position="340"/>
        <end position="357"/>
    </location>
</feature>
<dbReference type="AlphaFoldDB" id="A0A7S3PAN9"/>
<feature type="transmembrane region" description="Helical" evidence="8">
    <location>
        <begin position="313"/>
        <end position="334"/>
    </location>
</feature>
<feature type="transmembrane region" description="Helical" evidence="8">
    <location>
        <begin position="241"/>
        <end position="260"/>
    </location>
</feature>
<feature type="region of interest" description="Disordered" evidence="9">
    <location>
        <begin position="480"/>
        <end position="517"/>
    </location>
</feature>
<feature type="transmembrane region" description="Helical" evidence="8">
    <location>
        <begin position="48"/>
        <end position="75"/>
    </location>
</feature>
<evidence type="ECO:0000256" key="9">
    <source>
        <dbReference type="SAM" id="MobiDB-lite"/>
    </source>
</evidence>
<evidence type="ECO:0000256" key="6">
    <source>
        <dbReference type="ARBA" id="ARBA00023136"/>
    </source>
</evidence>
<accession>A0A7S3PAN9</accession>
<dbReference type="InterPro" id="IPR029020">
    <property type="entry name" value="Ammonium/urea_transptr"/>
</dbReference>
<proteinExistence type="inferred from homology"/>
<keyword evidence="5 8" id="KW-1133">Transmembrane helix</keyword>
<dbReference type="Gene3D" id="1.10.3430.10">
    <property type="entry name" value="Ammonium transporter AmtB like domains"/>
    <property type="match status" value="1"/>
</dbReference>
<organism evidence="11">
    <name type="scientific">Amphora coffeiformis</name>
    <dbReference type="NCBI Taxonomy" id="265554"/>
    <lineage>
        <taxon>Eukaryota</taxon>
        <taxon>Sar</taxon>
        <taxon>Stramenopiles</taxon>
        <taxon>Ochrophyta</taxon>
        <taxon>Bacillariophyta</taxon>
        <taxon>Bacillariophyceae</taxon>
        <taxon>Bacillariophycidae</taxon>
        <taxon>Thalassiophysales</taxon>
        <taxon>Catenulaceae</taxon>
        <taxon>Amphora</taxon>
    </lineage>
</organism>
<dbReference type="GO" id="GO:0008519">
    <property type="term" value="F:ammonium channel activity"/>
    <property type="evidence" value="ECO:0007669"/>
    <property type="project" value="InterPro"/>
</dbReference>
<feature type="transmembrane region" description="Helical" evidence="8">
    <location>
        <begin position="197"/>
        <end position="220"/>
    </location>
</feature>
<feature type="transmembrane region" description="Helical" evidence="8">
    <location>
        <begin position="369"/>
        <end position="390"/>
    </location>
</feature>
<feature type="domain" description="Ammonium transporter AmtB-like" evidence="10">
    <location>
        <begin position="53"/>
        <end position="471"/>
    </location>
</feature>
<evidence type="ECO:0000256" key="7">
    <source>
        <dbReference type="ARBA" id="ARBA00023177"/>
    </source>
</evidence>
<dbReference type="InterPro" id="IPR024041">
    <property type="entry name" value="NH4_transpt_AmtB-like_dom"/>
</dbReference>
<dbReference type="InterPro" id="IPR001905">
    <property type="entry name" value="Ammonium_transpt"/>
</dbReference>
<evidence type="ECO:0000313" key="11">
    <source>
        <dbReference type="EMBL" id="CAE0417163.1"/>
    </source>
</evidence>
<comment type="subcellular location">
    <subcellularLocation>
        <location evidence="8">Cell membrane</location>
        <topology evidence="8">Multi-pass membrane protein</topology>
    </subcellularLocation>
    <subcellularLocation>
        <location evidence="1">Membrane</location>
        <topology evidence="1">Multi-pass membrane protein</topology>
    </subcellularLocation>
</comment>
<evidence type="ECO:0000256" key="2">
    <source>
        <dbReference type="ARBA" id="ARBA00005887"/>
    </source>
</evidence>
<keyword evidence="6 8" id="KW-0472">Membrane</keyword>
<dbReference type="NCBIfam" id="TIGR00836">
    <property type="entry name" value="amt"/>
    <property type="match status" value="1"/>
</dbReference>
<dbReference type="InterPro" id="IPR018047">
    <property type="entry name" value="Ammonium_transpt_CS"/>
</dbReference>
<keyword evidence="7 8" id="KW-0924">Ammonia transport</keyword>
<dbReference type="Pfam" id="PF00909">
    <property type="entry name" value="Ammonium_transp"/>
    <property type="match status" value="1"/>
</dbReference>
<protein>
    <recommendedName>
        <fullName evidence="8">Ammonium transporter</fullName>
    </recommendedName>
</protein>
<feature type="transmembrane region" description="Helical" evidence="8">
    <location>
        <begin position="426"/>
        <end position="447"/>
    </location>
</feature>
<evidence type="ECO:0000256" key="4">
    <source>
        <dbReference type="ARBA" id="ARBA00022692"/>
    </source>
</evidence>
<sequence>MSVESVTYTKCLASGSSSQVEVILCLANAFDEDMAALESASFQLSADIIQWLLVLAGSMVFFMQAGFAMLCAGCVRKKNVVNTMLKNMMDNCMAAIAYYTVGYGFAFGDGGTFIGTSHFFGAGTISHSIFFFQFTFAATAVTIVAGTLAERCTYVAYLVYSFFLAAFTYPIVARAMWSSYGFLSAFADEPLGGIGAIDYAGSGVVHCTGGMTALLATIILGPRQGRFYDDQGLPLETPNNIRGHSMALQLLGAMILWYGWYGFNCGSALLRASSGDPAEIATRVAVNTTLSAACGALSSLFMYAILTGARGEAAFSLPMAMNGALTALVGITGSAGTVEIWAAAVIGVLCGWLYIFASRLLVRLRIDDAVEAIPVHLFGGSFSLIATGIFSSSKGMLATYGTDRYVGLLYAIDSDSPDYTLLRNQIYALLFIVGWVTFCMLPFFLILNTLGLFRVAKVDEFLGLDFSRHGAELAPDVKRDLKSSNHHHRTPRQVSQHEGDAPQVPDGFSGQVVSFED</sequence>